<feature type="region of interest" description="Disordered" evidence="1">
    <location>
        <begin position="115"/>
        <end position="137"/>
    </location>
</feature>
<sequence length="856" mass="96373">MSLNSVDVFKTAGYKGCSHAYLFKLVQSHVFHHLHHDDWGYVISIPSKHTRELPMNREGARLNGREELNESPVKRWRTELNDTATLEATRSLSILLMTRCMPALRVYVFVNRSYPEPSSSGENSKRTDPVEHHGMSPIPEDVSQIDHLKALGRSSSPPSTKISDITVFELDSCNFVSVRGCCVEAVYDAHQDLPVATIDAQELRESIGRFRVLIIGRANAGKTTILQKVCNTTDQPEIFDAKGNRIDADVVEASIKRGNHNITNEMVFKSSPGFVFHDSCGFEAGSEEEFESMKRFISERVHATKLEERIHAIWQRSEEKFFLECDTGHVPVITVFTKFEALRPVAYGDIKKEIQGVSAEERSKRIAQRVEELFANTGVCDRLCDPENRTRPKFHVRLEMTDLDMNKPNTNCNTLLERTTFALDNDELRLCLVSTQQSNLELCIKCAVATLVDRAHQQSGLRRVDYEVNQYAIAKWFAHLQLPIDHRCSRPVLMIRIPRCCSPVDSFGLSALIVSSPRPTFMIPIHRCYSPVDSDESMLVIPISRCCSPVDRGNPRPVLMILIPRCCSHVDRMSEYVGALIVSEPRPVSIIPIPRRCSPVDRWGSVPSFSLVLDLCSSSPSPVAARLLTVSGKSLDCFLTYDPNVLLPPACRQKEVADNDLKAKIRRSDIIRVLQPLVVKGSMFTSAANRIVQTGIATVIVLEYSAFLADDLDDLKCIESAMEYYLKSPTAVVVEKGAQEISRQGYDAEELEKKILEFILENRLYTTLQSQLLNAADCIEFQHPFFGSNLRPSNDPLFILIFNNDKNWLVCFNAEAEGHDGSQHRRCSSGQHAAWGREDLGQKTKMTESDTDVSRH</sequence>
<evidence type="ECO:0000313" key="2">
    <source>
        <dbReference type="EMBL" id="KAG2093318.1"/>
    </source>
</evidence>
<accession>A0A9P7EVC6</accession>
<name>A0A9P7EVC6_9AGAM</name>
<evidence type="ECO:0008006" key="4">
    <source>
        <dbReference type="Google" id="ProtNLM"/>
    </source>
</evidence>
<dbReference type="OrthoDB" id="59699at2759"/>
<protein>
    <recommendedName>
        <fullName evidence="4">G domain-containing protein</fullName>
    </recommendedName>
</protein>
<dbReference type="InterPro" id="IPR027417">
    <property type="entry name" value="P-loop_NTPase"/>
</dbReference>
<evidence type="ECO:0000256" key="1">
    <source>
        <dbReference type="SAM" id="MobiDB-lite"/>
    </source>
</evidence>
<dbReference type="Gene3D" id="3.40.50.300">
    <property type="entry name" value="P-loop containing nucleotide triphosphate hydrolases"/>
    <property type="match status" value="1"/>
</dbReference>
<dbReference type="CDD" id="cd00882">
    <property type="entry name" value="Ras_like_GTPase"/>
    <property type="match status" value="1"/>
</dbReference>
<dbReference type="EMBL" id="JABBWM010000085">
    <property type="protein sequence ID" value="KAG2093318.1"/>
    <property type="molecule type" value="Genomic_DNA"/>
</dbReference>
<feature type="compositionally biased region" description="Basic and acidic residues" evidence="1">
    <location>
        <begin position="123"/>
        <end position="134"/>
    </location>
</feature>
<dbReference type="Proteomes" id="UP000823399">
    <property type="component" value="Unassembled WGS sequence"/>
</dbReference>
<evidence type="ECO:0000313" key="3">
    <source>
        <dbReference type="Proteomes" id="UP000823399"/>
    </source>
</evidence>
<dbReference type="SUPFAM" id="SSF52540">
    <property type="entry name" value="P-loop containing nucleoside triphosphate hydrolases"/>
    <property type="match status" value="1"/>
</dbReference>
<keyword evidence="3" id="KW-1185">Reference proteome</keyword>
<gene>
    <name evidence="2" type="ORF">F5147DRAFT_821234</name>
</gene>
<dbReference type="AlphaFoldDB" id="A0A9P7EVC6"/>
<organism evidence="2 3">
    <name type="scientific">Suillus discolor</name>
    <dbReference type="NCBI Taxonomy" id="1912936"/>
    <lineage>
        <taxon>Eukaryota</taxon>
        <taxon>Fungi</taxon>
        <taxon>Dikarya</taxon>
        <taxon>Basidiomycota</taxon>
        <taxon>Agaricomycotina</taxon>
        <taxon>Agaricomycetes</taxon>
        <taxon>Agaricomycetidae</taxon>
        <taxon>Boletales</taxon>
        <taxon>Suillineae</taxon>
        <taxon>Suillaceae</taxon>
        <taxon>Suillus</taxon>
    </lineage>
</organism>
<comment type="caution">
    <text evidence="2">The sequence shown here is derived from an EMBL/GenBank/DDBJ whole genome shotgun (WGS) entry which is preliminary data.</text>
</comment>
<dbReference type="GeneID" id="64705957"/>
<proteinExistence type="predicted"/>
<reference evidence="2" key="1">
    <citation type="journal article" date="2020" name="New Phytol.">
        <title>Comparative genomics reveals dynamic genome evolution in host specialist ectomycorrhizal fungi.</title>
        <authorList>
            <person name="Lofgren L.A."/>
            <person name="Nguyen N.H."/>
            <person name="Vilgalys R."/>
            <person name="Ruytinx J."/>
            <person name="Liao H.L."/>
            <person name="Branco S."/>
            <person name="Kuo A."/>
            <person name="LaButti K."/>
            <person name="Lipzen A."/>
            <person name="Andreopoulos W."/>
            <person name="Pangilinan J."/>
            <person name="Riley R."/>
            <person name="Hundley H."/>
            <person name="Na H."/>
            <person name="Barry K."/>
            <person name="Grigoriev I.V."/>
            <person name="Stajich J.E."/>
            <person name="Kennedy P.G."/>
        </authorList>
    </citation>
    <scope>NUCLEOTIDE SEQUENCE</scope>
    <source>
        <strain evidence="2">FC423</strain>
    </source>
</reference>
<dbReference type="RefSeq" id="XP_041287144.1">
    <property type="nucleotide sequence ID" value="XM_041443698.1"/>
</dbReference>